<dbReference type="EMBL" id="KN882029">
    <property type="protein sequence ID" value="KIY46487.1"/>
    <property type="molecule type" value="Genomic_DNA"/>
</dbReference>
<evidence type="ECO:0000313" key="3">
    <source>
        <dbReference type="Proteomes" id="UP000054144"/>
    </source>
</evidence>
<accession>A0A0D7A647</accession>
<evidence type="ECO:0000256" key="1">
    <source>
        <dbReference type="SAM" id="MobiDB-lite"/>
    </source>
</evidence>
<evidence type="ECO:0000313" key="2">
    <source>
        <dbReference type="EMBL" id="KIY46487.1"/>
    </source>
</evidence>
<feature type="region of interest" description="Disordered" evidence="1">
    <location>
        <begin position="383"/>
        <end position="404"/>
    </location>
</feature>
<proteinExistence type="predicted"/>
<reference evidence="2 3" key="1">
    <citation type="journal article" date="2015" name="Fungal Genet. Biol.">
        <title>Evolution of novel wood decay mechanisms in Agaricales revealed by the genome sequences of Fistulina hepatica and Cylindrobasidium torrendii.</title>
        <authorList>
            <person name="Floudas D."/>
            <person name="Held B.W."/>
            <person name="Riley R."/>
            <person name="Nagy L.G."/>
            <person name="Koehler G."/>
            <person name="Ransdell A.S."/>
            <person name="Younus H."/>
            <person name="Chow J."/>
            <person name="Chiniquy J."/>
            <person name="Lipzen A."/>
            <person name="Tritt A."/>
            <person name="Sun H."/>
            <person name="Haridas S."/>
            <person name="LaButti K."/>
            <person name="Ohm R.A."/>
            <person name="Kues U."/>
            <person name="Blanchette R.A."/>
            <person name="Grigoriev I.V."/>
            <person name="Minto R.E."/>
            <person name="Hibbett D.S."/>
        </authorList>
    </citation>
    <scope>NUCLEOTIDE SEQUENCE [LARGE SCALE GENOMIC DNA]</scope>
    <source>
        <strain evidence="2 3">ATCC 64428</strain>
    </source>
</reference>
<gene>
    <name evidence="2" type="ORF">FISHEDRAFT_75582</name>
</gene>
<protein>
    <submittedName>
        <fullName evidence="2">Uncharacterized protein</fullName>
    </submittedName>
</protein>
<keyword evidence="3" id="KW-1185">Reference proteome</keyword>
<dbReference type="Proteomes" id="UP000054144">
    <property type="component" value="Unassembled WGS sequence"/>
</dbReference>
<dbReference type="AlphaFoldDB" id="A0A0D7A647"/>
<feature type="compositionally biased region" description="Polar residues" evidence="1">
    <location>
        <begin position="394"/>
        <end position="404"/>
    </location>
</feature>
<sequence>MEGEVLERWEKKVCMGYGRQVSDRQMSRVPPSAAIVDHIMDSQAGYCFADDKRTWTAPSPGILMKLVCEQPELRARFFNEKGEWRLLAASQWLEEYSVFLLILMVCMELGSGAPAQGTELMMAWCRNTRTRLRNLAKFDAHTMLTRTYHKGGSIQGVDKYIPHSLDVLTSDLVQLDLFIARPIARAMAKMVYGKEAAVNVSYLMNMFVQPGGMVYTTDDLSTQLQLVSMPIVKFPMKVNPLRHIMAGFIHKKCPAVQEVLATMEADTIDARQFGHTRMVEEQHYVVSHKSNEMVAEEVLPAFLDCSTNFQVCLRIVPGGVELPYSEVRQSQFDELAAAGKFKVLSKKRQQMLEPAGSERMPALDSVFLPRCLYTDGQQMEAGRAVRDAERFGHRTSTQAKDADR</sequence>
<feature type="compositionally biased region" description="Basic and acidic residues" evidence="1">
    <location>
        <begin position="383"/>
        <end position="392"/>
    </location>
</feature>
<organism evidence="2 3">
    <name type="scientific">Fistulina hepatica ATCC 64428</name>
    <dbReference type="NCBI Taxonomy" id="1128425"/>
    <lineage>
        <taxon>Eukaryota</taxon>
        <taxon>Fungi</taxon>
        <taxon>Dikarya</taxon>
        <taxon>Basidiomycota</taxon>
        <taxon>Agaricomycotina</taxon>
        <taxon>Agaricomycetes</taxon>
        <taxon>Agaricomycetidae</taxon>
        <taxon>Agaricales</taxon>
        <taxon>Fistulinaceae</taxon>
        <taxon>Fistulina</taxon>
    </lineage>
</organism>
<dbReference type="OrthoDB" id="3151137at2759"/>
<name>A0A0D7A647_9AGAR</name>